<sequence length="110" mass="12072">MPAATPKWKGLRRRAAQPHGGAAILGTLADRIRRKWMVAGSTFGFGLMSFLSAHVATFDELAILRFLTGIGLGGALTNVVALTAEYARFLVSRNSDQSRIRALMRAWRRT</sequence>
<dbReference type="SUPFAM" id="SSF103473">
    <property type="entry name" value="MFS general substrate transporter"/>
    <property type="match status" value="1"/>
</dbReference>
<protein>
    <submittedName>
        <fullName evidence="6">MFS transporter</fullName>
    </submittedName>
</protein>
<dbReference type="InterPro" id="IPR011701">
    <property type="entry name" value="MFS"/>
</dbReference>
<evidence type="ECO:0000256" key="5">
    <source>
        <dbReference type="SAM" id="Phobius"/>
    </source>
</evidence>
<evidence type="ECO:0000313" key="7">
    <source>
        <dbReference type="Proteomes" id="UP001166585"/>
    </source>
</evidence>
<dbReference type="PANTHER" id="PTHR23508">
    <property type="entry name" value="CARBOXYLIC ACID TRANSPORTER PROTEIN HOMOLOG"/>
    <property type="match status" value="1"/>
</dbReference>
<dbReference type="PANTHER" id="PTHR23508:SF10">
    <property type="entry name" value="CARBOXYLIC ACID TRANSPORTER PROTEIN HOMOLOG"/>
    <property type="match status" value="1"/>
</dbReference>
<keyword evidence="3 5" id="KW-1133">Transmembrane helix</keyword>
<keyword evidence="2 5" id="KW-0812">Transmembrane</keyword>
<organism evidence="6 7">
    <name type="scientific">Ancylobacter radicis</name>
    <dbReference type="NCBI Taxonomy" id="2836179"/>
    <lineage>
        <taxon>Bacteria</taxon>
        <taxon>Pseudomonadati</taxon>
        <taxon>Pseudomonadota</taxon>
        <taxon>Alphaproteobacteria</taxon>
        <taxon>Hyphomicrobiales</taxon>
        <taxon>Xanthobacteraceae</taxon>
        <taxon>Ancylobacter</taxon>
    </lineage>
</organism>
<evidence type="ECO:0000256" key="2">
    <source>
        <dbReference type="ARBA" id="ARBA00022692"/>
    </source>
</evidence>
<feature type="transmembrane region" description="Helical" evidence="5">
    <location>
        <begin position="62"/>
        <end position="84"/>
    </location>
</feature>
<reference evidence="6" key="1">
    <citation type="submission" date="2021-05" db="EMBL/GenBank/DDBJ databases">
        <authorList>
            <person name="Sun Q."/>
            <person name="Inoue M."/>
        </authorList>
    </citation>
    <scope>NUCLEOTIDE SEQUENCE</scope>
    <source>
        <strain evidence="6">VKM B-3255</strain>
    </source>
</reference>
<dbReference type="RefSeq" id="WP_213755371.1">
    <property type="nucleotide sequence ID" value="NZ_JAHCQH010000015.1"/>
</dbReference>
<name>A0ABS5R928_9HYPH</name>
<dbReference type="Pfam" id="PF07690">
    <property type="entry name" value="MFS_1"/>
    <property type="match status" value="1"/>
</dbReference>
<accession>A0ABS5R928</accession>
<evidence type="ECO:0000313" key="6">
    <source>
        <dbReference type="EMBL" id="MBS9477632.1"/>
    </source>
</evidence>
<gene>
    <name evidence="6" type="ORF">KIP89_10980</name>
</gene>
<dbReference type="Proteomes" id="UP001166585">
    <property type="component" value="Unassembled WGS sequence"/>
</dbReference>
<feature type="transmembrane region" description="Helical" evidence="5">
    <location>
        <begin position="36"/>
        <end position="56"/>
    </location>
</feature>
<evidence type="ECO:0000256" key="3">
    <source>
        <dbReference type="ARBA" id="ARBA00022989"/>
    </source>
</evidence>
<evidence type="ECO:0000256" key="4">
    <source>
        <dbReference type="ARBA" id="ARBA00023136"/>
    </source>
</evidence>
<dbReference type="Gene3D" id="1.20.1250.20">
    <property type="entry name" value="MFS general substrate transporter like domains"/>
    <property type="match status" value="1"/>
</dbReference>
<proteinExistence type="predicted"/>
<dbReference type="InterPro" id="IPR036259">
    <property type="entry name" value="MFS_trans_sf"/>
</dbReference>
<keyword evidence="4 5" id="KW-0472">Membrane</keyword>
<comment type="subcellular location">
    <subcellularLocation>
        <location evidence="1">Membrane</location>
        <topology evidence="1">Multi-pass membrane protein</topology>
    </subcellularLocation>
</comment>
<keyword evidence="7" id="KW-1185">Reference proteome</keyword>
<dbReference type="EMBL" id="JAHCQH010000015">
    <property type="protein sequence ID" value="MBS9477632.1"/>
    <property type="molecule type" value="Genomic_DNA"/>
</dbReference>
<comment type="caution">
    <text evidence="6">The sequence shown here is derived from an EMBL/GenBank/DDBJ whole genome shotgun (WGS) entry which is preliminary data.</text>
</comment>
<evidence type="ECO:0000256" key="1">
    <source>
        <dbReference type="ARBA" id="ARBA00004141"/>
    </source>
</evidence>